<proteinExistence type="predicted"/>
<accession>A0ABM5U269</accession>
<dbReference type="EMBL" id="CP011913">
    <property type="protein sequence ID" value="AKN77562.1"/>
    <property type="molecule type" value="Genomic_DNA"/>
</dbReference>
<keyword evidence="2" id="KW-1185">Reference proteome</keyword>
<dbReference type="RefSeq" id="WP_029974365.1">
    <property type="nucleotide sequence ID" value="NZ_CP011913.1"/>
</dbReference>
<name>A0ABM5U269_CORUL</name>
<sequence length="125" mass="13948">MNQSIIEARKNYFLAHPFNPKENALLSIDENGIPAGFITLPNMGEMSVVAMKFGYEFLAHVRTDEDVDRWISAVMEQAQSADMAGIMFAHAFRGIATILPSLIDKNPGLREVMEKIATDGWGKEF</sequence>
<evidence type="ECO:0000313" key="1">
    <source>
        <dbReference type="EMBL" id="AKN77562.1"/>
    </source>
</evidence>
<protein>
    <submittedName>
        <fullName evidence="1">Uncharacterized protein</fullName>
    </submittedName>
</protein>
<gene>
    <name evidence="1" type="ORF">CulFRC58_1708</name>
</gene>
<reference evidence="1 2" key="1">
    <citation type="journal article" date="2014" name="Int. J. Syst. Evol. Microbiol.">
        <title>Draft Genome Sequence of Corynebacterium ulcerans FRC58, Isolated from the Bronchitic Aspiration of a Patient in France.</title>
        <authorList>
            <person name="Silva Ado S."/>
            <person name="Barauna R.A."/>
            <person name="de Sa P.C."/>
            <person name="das Gracas D.A."/>
            <person name="Carneiro A.R."/>
            <person name="Thouvenin M."/>
            <person name="Azevedo V."/>
            <person name="Badell E."/>
            <person name="Guiso N."/>
            <person name="da Silva A.L."/>
            <person name="Ramos R.T."/>
        </authorList>
    </citation>
    <scope>NUCLEOTIDE SEQUENCE [LARGE SCALE GENOMIC DNA]</scope>
    <source>
        <strain evidence="1 2">FRC58</strain>
    </source>
</reference>
<evidence type="ECO:0000313" key="2">
    <source>
        <dbReference type="Proteomes" id="UP000036185"/>
    </source>
</evidence>
<dbReference type="Proteomes" id="UP000036185">
    <property type="component" value="Chromosome"/>
</dbReference>
<organism evidence="1 2">
    <name type="scientific">Corynebacterium ulcerans FRC58</name>
    <dbReference type="NCBI Taxonomy" id="1408268"/>
    <lineage>
        <taxon>Bacteria</taxon>
        <taxon>Bacillati</taxon>
        <taxon>Actinomycetota</taxon>
        <taxon>Actinomycetes</taxon>
        <taxon>Mycobacteriales</taxon>
        <taxon>Corynebacteriaceae</taxon>
        <taxon>Corynebacterium</taxon>
    </lineage>
</organism>